<reference evidence="3" key="1">
    <citation type="submission" date="2017-09" db="EMBL/GenBank/DDBJ databases">
        <title>Depth-based differentiation of microbial function through sediment-hosted aquifers and enrichment of novel symbionts in the deep terrestrial subsurface.</title>
        <authorList>
            <person name="Probst A.J."/>
            <person name="Ladd B."/>
            <person name="Jarett J.K."/>
            <person name="Geller-Mcgrath D.E."/>
            <person name="Sieber C.M.K."/>
            <person name="Emerson J.B."/>
            <person name="Anantharaman K."/>
            <person name="Thomas B.C."/>
            <person name="Malmstrom R."/>
            <person name="Stieglmeier M."/>
            <person name="Klingl A."/>
            <person name="Woyke T."/>
            <person name="Ryan C.M."/>
            <person name="Banfield J.F."/>
        </authorList>
    </citation>
    <scope>NUCLEOTIDE SEQUENCE [LARGE SCALE GENOMIC DNA]</scope>
</reference>
<comment type="caution">
    <text evidence="2">The sequence shown here is derived from an EMBL/GenBank/DDBJ whole genome shotgun (WGS) entry which is preliminary data.</text>
</comment>
<accession>A0A2M8G1Q6</accession>
<dbReference type="AlphaFoldDB" id="A0A2M8G1Q6"/>
<dbReference type="SUPFAM" id="SSF46992">
    <property type="entry name" value="Ribosomal protein S20"/>
    <property type="match status" value="1"/>
</dbReference>
<dbReference type="GO" id="GO:0003723">
    <property type="term" value="F:RNA binding"/>
    <property type="evidence" value="ECO:0007669"/>
    <property type="project" value="InterPro"/>
</dbReference>
<sequence length="38" mass="4485">MPRTKTAKKELRKNARRRVRNVAKKSDLKKAVKAYEKS</sequence>
<protein>
    <submittedName>
        <fullName evidence="2">30S ribosomal protein S20</fullName>
    </submittedName>
</protein>
<evidence type="ECO:0000256" key="1">
    <source>
        <dbReference type="SAM" id="MobiDB-lite"/>
    </source>
</evidence>
<dbReference type="GO" id="GO:0003735">
    <property type="term" value="F:structural constituent of ribosome"/>
    <property type="evidence" value="ECO:0007669"/>
    <property type="project" value="InterPro"/>
</dbReference>
<name>A0A2M8G1Q6_9BACT</name>
<feature type="compositionally biased region" description="Basic and acidic residues" evidence="1">
    <location>
        <begin position="24"/>
        <end position="38"/>
    </location>
</feature>
<evidence type="ECO:0000313" key="3">
    <source>
        <dbReference type="Proteomes" id="UP000229674"/>
    </source>
</evidence>
<dbReference type="GO" id="GO:0005840">
    <property type="term" value="C:ribosome"/>
    <property type="evidence" value="ECO:0007669"/>
    <property type="project" value="UniProtKB-KW"/>
</dbReference>
<feature type="region of interest" description="Disordered" evidence="1">
    <location>
        <begin position="1"/>
        <end position="38"/>
    </location>
</feature>
<gene>
    <name evidence="2" type="ORF">CO020_00125</name>
</gene>
<keyword evidence="2" id="KW-0689">Ribosomal protein</keyword>
<dbReference type="InterPro" id="IPR036510">
    <property type="entry name" value="Ribosomal_bS20_sf"/>
</dbReference>
<dbReference type="Gene3D" id="1.20.58.110">
    <property type="entry name" value="Ribosomal protein S20"/>
    <property type="match status" value="1"/>
</dbReference>
<dbReference type="Proteomes" id="UP000229674">
    <property type="component" value="Unassembled WGS sequence"/>
</dbReference>
<proteinExistence type="predicted"/>
<organism evidence="2 3">
    <name type="scientific">Candidatus Colwellbacteria bacterium CG_4_9_14_0_2_um_filter_50_12</name>
    <dbReference type="NCBI Taxonomy" id="1974538"/>
    <lineage>
        <taxon>Bacteria</taxon>
        <taxon>Candidatus Colwelliibacteriota</taxon>
    </lineage>
</organism>
<feature type="non-terminal residue" evidence="2">
    <location>
        <position position="38"/>
    </location>
</feature>
<keyword evidence="2" id="KW-0687">Ribonucleoprotein</keyword>
<dbReference type="GO" id="GO:0006412">
    <property type="term" value="P:translation"/>
    <property type="evidence" value="ECO:0007669"/>
    <property type="project" value="InterPro"/>
</dbReference>
<feature type="compositionally biased region" description="Basic residues" evidence="1">
    <location>
        <begin position="14"/>
        <end position="23"/>
    </location>
</feature>
<evidence type="ECO:0000313" key="2">
    <source>
        <dbReference type="EMBL" id="PJC65541.1"/>
    </source>
</evidence>
<dbReference type="EMBL" id="PFQX01000004">
    <property type="protein sequence ID" value="PJC65541.1"/>
    <property type="molecule type" value="Genomic_DNA"/>
</dbReference>